<dbReference type="EMBL" id="QKWP01000014">
    <property type="protein sequence ID" value="RIB30337.1"/>
    <property type="molecule type" value="Genomic_DNA"/>
</dbReference>
<dbReference type="AlphaFoldDB" id="A0A397W9H0"/>
<feature type="non-terminal residue" evidence="1">
    <location>
        <position position="1"/>
    </location>
</feature>
<keyword evidence="2" id="KW-1185">Reference proteome</keyword>
<feature type="non-terminal residue" evidence="1">
    <location>
        <position position="51"/>
    </location>
</feature>
<comment type="caution">
    <text evidence="1">The sequence shown here is derived from an EMBL/GenBank/DDBJ whole genome shotgun (WGS) entry which is preliminary data.</text>
</comment>
<dbReference type="OrthoDB" id="5817230at2759"/>
<accession>A0A397W9H0</accession>
<dbReference type="Gene3D" id="3.40.50.300">
    <property type="entry name" value="P-loop containing nucleotide triphosphate hydrolases"/>
    <property type="match status" value="1"/>
</dbReference>
<proteinExistence type="predicted"/>
<dbReference type="SUPFAM" id="SSF47895">
    <property type="entry name" value="Transducin (alpha subunit), insertion domain"/>
    <property type="match status" value="1"/>
</dbReference>
<evidence type="ECO:0000313" key="1">
    <source>
        <dbReference type="EMBL" id="RIB30337.1"/>
    </source>
</evidence>
<name>A0A397W9H0_9GLOM</name>
<dbReference type="Proteomes" id="UP000266673">
    <property type="component" value="Unassembled WGS sequence"/>
</dbReference>
<protein>
    <submittedName>
        <fullName evidence="1">Uncharacterized protein</fullName>
    </submittedName>
</protein>
<gene>
    <name evidence="1" type="ORF">C2G38_1938824</name>
</gene>
<organism evidence="1 2">
    <name type="scientific">Gigaspora rosea</name>
    <dbReference type="NCBI Taxonomy" id="44941"/>
    <lineage>
        <taxon>Eukaryota</taxon>
        <taxon>Fungi</taxon>
        <taxon>Fungi incertae sedis</taxon>
        <taxon>Mucoromycota</taxon>
        <taxon>Glomeromycotina</taxon>
        <taxon>Glomeromycetes</taxon>
        <taxon>Diversisporales</taxon>
        <taxon>Gigasporaceae</taxon>
        <taxon>Gigaspora</taxon>
    </lineage>
</organism>
<dbReference type="InterPro" id="IPR011025">
    <property type="entry name" value="GproteinA_insert"/>
</dbReference>
<dbReference type="GO" id="GO:0007165">
    <property type="term" value="P:signal transduction"/>
    <property type="evidence" value="ECO:0007669"/>
    <property type="project" value="InterPro"/>
</dbReference>
<dbReference type="Gene3D" id="1.10.400.10">
    <property type="entry name" value="GI Alpha 1, domain 2-like"/>
    <property type="match status" value="1"/>
</dbReference>
<dbReference type="InterPro" id="IPR027417">
    <property type="entry name" value="P-loop_NTPase"/>
</dbReference>
<evidence type="ECO:0000313" key="2">
    <source>
        <dbReference type="Proteomes" id="UP000266673"/>
    </source>
</evidence>
<reference evidence="1 2" key="1">
    <citation type="submission" date="2018-06" db="EMBL/GenBank/DDBJ databases">
        <title>Comparative genomics reveals the genomic features of Rhizophagus irregularis, R. cerebriforme, R. diaphanum and Gigaspora rosea, and their symbiotic lifestyle signature.</title>
        <authorList>
            <person name="Morin E."/>
            <person name="San Clemente H."/>
            <person name="Chen E.C.H."/>
            <person name="De La Providencia I."/>
            <person name="Hainaut M."/>
            <person name="Kuo A."/>
            <person name="Kohler A."/>
            <person name="Murat C."/>
            <person name="Tang N."/>
            <person name="Roy S."/>
            <person name="Loubradou J."/>
            <person name="Henrissat B."/>
            <person name="Grigoriev I.V."/>
            <person name="Corradi N."/>
            <person name="Roux C."/>
            <person name="Martin F.M."/>
        </authorList>
    </citation>
    <scope>NUCLEOTIDE SEQUENCE [LARGE SCALE GENOMIC DNA]</scope>
    <source>
        <strain evidence="1 2">DAOM 194757</strain>
    </source>
</reference>
<sequence>LKQICLIDILGFNSAKQETYRSIVFLNIMDLMNLILKAMEYYKIPFSNSSN</sequence>